<sequence length="451" mass="48444">MNVDVALLQRESTGNPIRIGLVGAGVTGRAIALQLGTPAPGMRLVAIANRTLEHGERAFREAGFQEWRRVTSARAAEASIKSGIPVLTDDPSALTTCPAIDILVEATGTIEAAAGVVLAAFEHGKHVVLVNAELDSLLGPILKARADSAGVVVTHTDGDEPGVAMTLLRYLRSLGFRPVAAGNIKGMVDHYRTPETQREFAAKYGQDVHKVTSFADSTKLSMETTVLANATGFHVGRRGMHGPSCSYVRELTKLLPAEEMLKTGIVDYSVGAMPGTGAWVIVHEDAPLKQAQLSYYKLGDGPFYLFYTPFHLPHVQLLSTIGRAVVHQDPTVAPLAGPVCEVLTIAKRDLKAGERLDGVGGFCSYGLIDNRAAARAVDALPIGLSEGCMLRRDIAKDAVISFNDVESPRGRLAEKLWREQNQRWPLETTPSRSQFTQAPLGSEKDTQLSPI</sequence>
<dbReference type="Pfam" id="PF03447">
    <property type="entry name" value="NAD_binding_3"/>
    <property type="match status" value="1"/>
</dbReference>
<dbReference type="InterPro" id="IPR005106">
    <property type="entry name" value="Asp/hSer_DH_NAD-bd"/>
</dbReference>
<dbReference type="Pfam" id="PF21135">
    <property type="entry name" value="DRL_cat"/>
    <property type="match status" value="1"/>
</dbReference>
<dbReference type="GO" id="GO:0016491">
    <property type="term" value="F:oxidoreductase activity"/>
    <property type="evidence" value="ECO:0007669"/>
    <property type="project" value="InterPro"/>
</dbReference>
<evidence type="ECO:0000259" key="3">
    <source>
        <dbReference type="Pfam" id="PF08666"/>
    </source>
</evidence>
<dbReference type="InterPro" id="IPR013974">
    <property type="entry name" value="SAF"/>
</dbReference>
<evidence type="ECO:0000259" key="2">
    <source>
        <dbReference type="Pfam" id="PF03447"/>
    </source>
</evidence>
<feature type="domain" description="SAF" evidence="3">
    <location>
        <begin position="345"/>
        <end position="406"/>
    </location>
</feature>
<dbReference type="Proteomes" id="UP000077173">
    <property type="component" value="Unassembled WGS sequence"/>
</dbReference>
<dbReference type="GO" id="GO:0050661">
    <property type="term" value="F:NADP binding"/>
    <property type="evidence" value="ECO:0007669"/>
    <property type="project" value="InterPro"/>
</dbReference>
<comment type="caution">
    <text evidence="5">The sequence shown here is derived from an EMBL/GenBank/DDBJ whole genome shotgun (WGS) entry which is preliminary data.</text>
</comment>
<reference evidence="5 6" key="1">
    <citation type="submission" date="2016-02" db="EMBL/GenBank/DDBJ databases">
        <title>Draft genome sequence of the strain BR 10247T Bradyrhizobium neotropicale isolated from nodules of Centrolobium paraense.</title>
        <authorList>
            <person name="Simoes-Araujo J.L."/>
            <person name="Barauna A.C."/>
            <person name="Silva K."/>
            <person name="Zilli J.E."/>
        </authorList>
    </citation>
    <scope>NUCLEOTIDE SEQUENCE [LARGE SCALE GENOMIC DNA]</scope>
    <source>
        <strain evidence="5 6">BR 10247</strain>
    </source>
</reference>
<dbReference type="CDD" id="cd11616">
    <property type="entry name" value="SAF_DH_OX_like"/>
    <property type="match status" value="1"/>
</dbReference>
<dbReference type="PANTHER" id="PTHR37850:SF1">
    <property type="entry name" value="SAF DOMAIN PROTEIN"/>
    <property type="match status" value="1"/>
</dbReference>
<name>A0A176ZFM0_9BRAD</name>
<dbReference type="Gene3D" id="3.40.50.720">
    <property type="entry name" value="NAD(P)-binding Rossmann-like Domain"/>
    <property type="match status" value="1"/>
</dbReference>
<proteinExistence type="predicted"/>
<dbReference type="AlphaFoldDB" id="A0A176ZFM0"/>
<dbReference type="InterPro" id="IPR048423">
    <property type="entry name" value="DRL_cat"/>
</dbReference>
<organism evidence="5 6">
    <name type="scientific">Bradyrhizobium neotropicale</name>
    <dbReference type="NCBI Taxonomy" id="1497615"/>
    <lineage>
        <taxon>Bacteria</taxon>
        <taxon>Pseudomonadati</taxon>
        <taxon>Pseudomonadota</taxon>
        <taxon>Alphaproteobacteria</taxon>
        <taxon>Hyphomicrobiales</taxon>
        <taxon>Nitrobacteraceae</taxon>
        <taxon>Bradyrhizobium</taxon>
    </lineage>
</organism>
<evidence type="ECO:0000259" key="4">
    <source>
        <dbReference type="Pfam" id="PF21135"/>
    </source>
</evidence>
<dbReference type="RefSeq" id="WP_063676869.1">
    <property type="nucleotide sequence ID" value="NZ_LSEF01000025.1"/>
</dbReference>
<feature type="domain" description="Oxidoreductase DRL-like catalytic" evidence="4">
    <location>
        <begin position="158"/>
        <end position="315"/>
    </location>
</feature>
<feature type="compositionally biased region" description="Basic and acidic residues" evidence="1">
    <location>
        <begin position="442"/>
        <end position="451"/>
    </location>
</feature>
<evidence type="ECO:0000313" key="5">
    <source>
        <dbReference type="EMBL" id="OAF19349.1"/>
    </source>
</evidence>
<protein>
    <submittedName>
        <fullName evidence="5">NAD(P)-dependent oxidoreductase</fullName>
    </submittedName>
</protein>
<dbReference type="EMBL" id="LSEF01000025">
    <property type="protein sequence ID" value="OAF19349.1"/>
    <property type="molecule type" value="Genomic_DNA"/>
</dbReference>
<dbReference type="PANTHER" id="PTHR37850">
    <property type="entry name" value="STRU PROTEIN"/>
    <property type="match status" value="1"/>
</dbReference>
<accession>A0A176ZFM0</accession>
<evidence type="ECO:0000256" key="1">
    <source>
        <dbReference type="SAM" id="MobiDB-lite"/>
    </source>
</evidence>
<feature type="region of interest" description="Disordered" evidence="1">
    <location>
        <begin position="422"/>
        <end position="451"/>
    </location>
</feature>
<dbReference type="Pfam" id="PF08666">
    <property type="entry name" value="SAF"/>
    <property type="match status" value="1"/>
</dbReference>
<feature type="domain" description="Aspartate/homoserine dehydrogenase NAD-binding" evidence="2">
    <location>
        <begin position="23"/>
        <end position="134"/>
    </location>
</feature>
<feature type="compositionally biased region" description="Polar residues" evidence="1">
    <location>
        <begin position="428"/>
        <end position="439"/>
    </location>
</feature>
<dbReference type="SUPFAM" id="SSF51735">
    <property type="entry name" value="NAD(P)-binding Rossmann-fold domains"/>
    <property type="match status" value="1"/>
</dbReference>
<gene>
    <name evidence="5" type="ORF">AXW67_36815</name>
</gene>
<dbReference type="InterPro" id="IPR036291">
    <property type="entry name" value="NAD(P)-bd_dom_sf"/>
</dbReference>
<evidence type="ECO:0000313" key="6">
    <source>
        <dbReference type="Proteomes" id="UP000077173"/>
    </source>
</evidence>
<keyword evidence="6" id="KW-1185">Reference proteome</keyword>